<dbReference type="PANTHER" id="PTHR10724:SF7">
    <property type="entry name" value="SMALL RIBOSOMAL SUBUNIT PROTEIN BS1C"/>
    <property type="match status" value="1"/>
</dbReference>
<dbReference type="AlphaFoldDB" id="A0A136KEQ5"/>
<sequence>MKLEGEKFDKKVGDEILVYVIKGENDLGQIELSIRRTGTARKWFDLQKAQESDASLSVQVIEANTGGVIVNIGGGLRGFIPTSQLDNARIYPLGGYTSKEEAGKELQSKLAELIGTDIEVKVIEIDREKNRVIFSEKQVTSDLDPEKREKTLEAVNVGDTLSGEVTGIAPFGLFVSADGLEGLVHLSEISWDKVTNPADFHKVGDKVKVQLIGVDDGGKRIAYSIKRLQKDPWEEIITKYKVGQRVKGEITKIVDYGAFVRIEDGLNGLIHISELSDKLVKDPSKIVEIGQTYDLEIISMSREERHLGLSLKRTKDEAPVKEKDADEPVKKDTVEKVSPEMARLSEYLDEDGETEADKK</sequence>
<dbReference type="SMART" id="SM00316">
    <property type="entry name" value="S1"/>
    <property type="match status" value="3"/>
</dbReference>
<dbReference type="Proteomes" id="UP000070449">
    <property type="component" value="Unassembled WGS sequence"/>
</dbReference>
<comment type="function">
    <text evidence="4">Binds mRNA; thus facilitating recognition of the initiation point. It is needed to translate mRNA with a short Shine-Dalgarno (SD) purine-rich sequence.</text>
</comment>
<dbReference type="FunFam" id="2.40.50.140:FF:000103">
    <property type="entry name" value="protein RRP5 homolog"/>
    <property type="match status" value="1"/>
</dbReference>
<feature type="region of interest" description="Disordered" evidence="5">
    <location>
        <begin position="309"/>
        <end position="359"/>
    </location>
</feature>
<dbReference type="GO" id="GO:0003729">
    <property type="term" value="F:mRNA binding"/>
    <property type="evidence" value="ECO:0007669"/>
    <property type="project" value="TreeGrafter"/>
</dbReference>
<protein>
    <recommendedName>
        <fullName evidence="6">S1 motif domain-containing protein</fullName>
    </recommendedName>
</protein>
<evidence type="ECO:0000313" key="8">
    <source>
        <dbReference type="Proteomes" id="UP000070449"/>
    </source>
</evidence>
<dbReference type="InterPro" id="IPR012340">
    <property type="entry name" value="NA-bd_OB-fold"/>
</dbReference>
<evidence type="ECO:0000313" key="7">
    <source>
        <dbReference type="EMBL" id="KXK07882.1"/>
    </source>
</evidence>
<dbReference type="PATRIC" id="fig|1617427.3.peg.1152"/>
<dbReference type="PROSITE" id="PS50126">
    <property type="entry name" value="S1"/>
    <property type="match status" value="3"/>
</dbReference>
<dbReference type="PANTHER" id="PTHR10724">
    <property type="entry name" value="30S RIBOSOMAL PROTEIN S1"/>
    <property type="match status" value="1"/>
</dbReference>
<dbReference type="InterPro" id="IPR050437">
    <property type="entry name" value="Ribos_protein_bS1-like"/>
</dbReference>
<dbReference type="GO" id="GO:0003735">
    <property type="term" value="F:structural constituent of ribosome"/>
    <property type="evidence" value="ECO:0007669"/>
    <property type="project" value="TreeGrafter"/>
</dbReference>
<keyword evidence="3" id="KW-0687">Ribonucleoprotein</keyword>
<evidence type="ECO:0000256" key="2">
    <source>
        <dbReference type="ARBA" id="ARBA00022980"/>
    </source>
</evidence>
<dbReference type="GO" id="GO:0006412">
    <property type="term" value="P:translation"/>
    <property type="evidence" value="ECO:0007669"/>
    <property type="project" value="TreeGrafter"/>
</dbReference>
<dbReference type="Gene3D" id="2.40.50.140">
    <property type="entry name" value="Nucleic acid-binding proteins"/>
    <property type="match status" value="3"/>
</dbReference>
<evidence type="ECO:0000259" key="6">
    <source>
        <dbReference type="PROSITE" id="PS50126"/>
    </source>
</evidence>
<keyword evidence="2" id="KW-0689">Ribosomal protein</keyword>
<feature type="compositionally biased region" description="Basic and acidic residues" evidence="5">
    <location>
        <begin position="309"/>
        <end position="338"/>
    </location>
</feature>
<gene>
    <name evidence="7" type="ORF">UZ20_WS6002001101</name>
</gene>
<evidence type="ECO:0000256" key="5">
    <source>
        <dbReference type="SAM" id="MobiDB-lite"/>
    </source>
</evidence>
<feature type="domain" description="S1 motif" evidence="6">
    <location>
        <begin position="243"/>
        <end position="312"/>
    </location>
</feature>
<dbReference type="InterPro" id="IPR003029">
    <property type="entry name" value="S1_domain"/>
</dbReference>
<dbReference type="InterPro" id="IPR035104">
    <property type="entry name" value="Ribosomal_protein_S1-like"/>
</dbReference>
<evidence type="ECO:0000256" key="4">
    <source>
        <dbReference type="ARBA" id="ARBA00025604"/>
    </source>
</evidence>
<organism evidence="7 8">
    <name type="scientific">candidate division WS6 bacterium OLB21</name>
    <dbReference type="NCBI Taxonomy" id="1617427"/>
    <lineage>
        <taxon>Bacteria</taxon>
        <taxon>Candidatus Dojkabacteria</taxon>
    </lineage>
</organism>
<proteinExistence type="inferred from homology"/>
<dbReference type="EMBL" id="JYPD01000029">
    <property type="protein sequence ID" value="KXK07882.1"/>
    <property type="molecule type" value="Genomic_DNA"/>
</dbReference>
<feature type="domain" description="S1 motif" evidence="6">
    <location>
        <begin position="53"/>
        <end position="137"/>
    </location>
</feature>
<reference evidence="7 8" key="1">
    <citation type="submission" date="2015-02" db="EMBL/GenBank/DDBJ databases">
        <title>Improved understanding of the partial-nitritation anammox process through 23 genomes representing the majority of the microbial community.</title>
        <authorList>
            <person name="Speth D.R."/>
            <person name="In T Zandt M."/>
            <person name="Guerrero Cruz S."/>
            <person name="Jetten M.S."/>
            <person name="Dutilh B.E."/>
        </authorList>
    </citation>
    <scope>NUCLEOTIDE SEQUENCE [LARGE SCALE GENOMIC DNA]</scope>
    <source>
        <strain evidence="7">OLB21</strain>
    </source>
</reference>
<comment type="similarity">
    <text evidence="1">Belongs to the bacterial ribosomal protein bS1 family.</text>
</comment>
<feature type="domain" description="S1 motif" evidence="6">
    <location>
        <begin position="158"/>
        <end position="226"/>
    </location>
</feature>
<accession>A0A136KEQ5</accession>
<evidence type="ECO:0000256" key="3">
    <source>
        <dbReference type="ARBA" id="ARBA00023274"/>
    </source>
</evidence>
<dbReference type="STRING" id="1617427.UZ20_WS6002001101"/>
<dbReference type="SUPFAM" id="SSF50249">
    <property type="entry name" value="Nucleic acid-binding proteins"/>
    <property type="match status" value="3"/>
</dbReference>
<feature type="compositionally biased region" description="Acidic residues" evidence="5">
    <location>
        <begin position="347"/>
        <end position="359"/>
    </location>
</feature>
<dbReference type="Pfam" id="PF00575">
    <property type="entry name" value="S1"/>
    <property type="match status" value="3"/>
</dbReference>
<evidence type="ECO:0000256" key="1">
    <source>
        <dbReference type="ARBA" id="ARBA00006767"/>
    </source>
</evidence>
<dbReference type="PRINTS" id="PR00681">
    <property type="entry name" value="RIBOSOMALS1"/>
</dbReference>
<name>A0A136KEQ5_9BACT</name>
<comment type="caution">
    <text evidence="7">The sequence shown here is derived from an EMBL/GenBank/DDBJ whole genome shotgun (WGS) entry which is preliminary data.</text>
</comment>